<feature type="compositionally biased region" description="Basic and acidic residues" evidence="1">
    <location>
        <begin position="70"/>
        <end position="83"/>
    </location>
</feature>
<keyword evidence="3" id="KW-1185">Reference proteome</keyword>
<dbReference type="InterPro" id="IPR022024">
    <property type="entry name" value="DUF3602"/>
</dbReference>
<reference evidence="2 3" key="1">
    <citation type="submission" date="2016-03" db="EMBL/GenBank/DDBJ databases">
        <authorList>
            <person name="Ploux O."/>
        </authorList>
    </citation>
    <scope>NUCLEOTIDE SEQUENCE [LARGE SCALE GENOMIC DNA]</scope>
    <source>
        <strain evidence="2 3">URUG2</strain>
    </source>
</reference>
<evidence type="ECO:0000256" key="1">
    <source>
        <dbReference type="SAM" id="MobiDB-lite"/>
    </source>
</evidence>
<dbReference type="PANTHER" id="PTHR34693:SF3">
    <property type="match status" value="1"/>
</dbReference>
<accession>A0A2D3V170</accession>
<sequence length="138" mass="14459">MAQSNIHSTGRGGAGNIGPDDNVYVAGDITREGIHGSSNAKEYSNGRGGAGNIIPATEKGASIDAVPESATRHEGSMGYDKFHTGRSGAGNVYKEKYGGHSNPQTPEQKPVKEGGIVEKVKHVMGLDKREKTPEVEGK</sequence>
<protein>
    <submittedName>
        <fullName evidence="2">Uncharacterized protein</fullName>
    </submittedName>
</protein>
<proteinExistence type="predicted"/>
<gene>
    <name evidence="2" type="ORF">RCC_05076</name>
</gene>
<dbReference type="GeneID" id="35600244"/>
<dbReference type="AlphaFoldDB" id="A0A2D3V170"/>
<dbReference type="EMBL" id="FJUY01000007">
    <property type="protein sequence ID" value="CZT19230.1"/>
    <property type="molecule type" value="Genomic_DNA"/>
</dbReference>
<dbReference type="RefSeq" id="XP_023626120.1">
    <property type="nucleotide sequence ID" value="XM_023770352.1"/>
</dbReference>
<dbReference type="PANTHER" id="PTHR34693">
    <property type="entry name" value="PROTEIN PAR32"/>
    <property type="match status" value="1"/>
</dbReference>
<dbReference type="OrthoDB" id="2537432at2759"/>
<name>A0A2D3V170_9PEZI</name>
<dbReference type="InterPro" id="IPR053203">
    <property type="entry name" value="Cisplatin_resist-associated"/>
</dbReference>
<dbReference type="Pfam" id="PF12223">
    <property type="entry name" value="DUF3602"/>
    <property type="match status" value="1"/>
</dbReference>
<organism evidence="2 3">
    <name type="scientific">Ramularia collo-cygni</name>
    <dbReference type="NCBI Taxonomy" id="112498"/>
    <lineage>
        <taxon>Eukaryota</taxon>
        <taxon>Fungi</taxon>
        <taxon>Dikarya</taxon>
        <taxon>Ascomycota</taxon>
        <taxon>Pezizomycotina</taxon>
        <taxon>Dothideomycetes</taxon>
        <taxon>Dothideomycetidae</taxon>
        <taxon>Mycosphaerellales</taxon>
        <taxon>Mycosphaerellaceae</taxon>
        <taxon>Ramularia</taxon>
    </lineage>
</organism>
<evidence type="ECO:0000313" key="3">
    <source>
        <dbReference type="Proteomes" id="UP000225277"/>
    </source>
</evidence>
<dbReference type="Proteomes" id="UP000225277">
    <property type="component" value="Unassembled WGS sequence"/>
</dbReference>
<feature type="region of interest" description="Disordered" evidence="1">
    <location>
        <begin position="1"/>
        <end position="117"/>
    </location>
</feature>
<evidence type="ECO:0000313" key="2">
    <source>
        <dbReference type="EMBL" id="CZT19230.1"/>
    </source>
</evidence>